<reference evidence="1 2" key="1">
    <citation type="submission" date="2019-07" db="EMBL/GenBank/DDBJ databases">
        <title>Whole genome shotgun sequence of Cellulomonas persica NBRC 101101.</title>
        <authorList>
            <person name="Hosoyama A."/>
            <person name="Uohara A."/>
            <person name="Ohji S."/>
            <person name="Ichikawa N."/>
        </authorList>
    </citation>
    <scope>NUCLEOTIDE SEQUENCE [LARGE SCALE GENOMIC DNA]</scope>
    <source>
        <strain evidence="1 2">NBRC 101101</strain>
    </source>
</reference>
<protein>
    <submittedName>
        <fullName evidence="1">Uncharacterized protein</fullName>
    </submittedName>
</protein>
<comment type="caution">
    <text evidence="1">The sequence shown here is derived from an EMBL/GenBank/DDBJ whole genome shotgun (WGS) entry which is preliminary data.</text>
</comment>
<accession>A0A510UX18</accession>
<keyword evidence="2" id="KW-1185">Reference proteome</keyword>
<proteinExistence type="predicted"/>
<name>A0A510UX18_9CELL</name>
<sequence length="139" mass="13836">MSRASRSPALQRWVGAFLASAVAVVVVGLAGLVVGEATASAVGTTYAYDTAAYVYAAPARLLPPDTVARDVRGSPSGPGAASWGRSVSVGGDVVAANTAGADIAGARFAQSSYSEMFSSGGRFAGQSIDDVAGVCCTDR</sequence>
<evidence type="ECO:0000313" key="1">
    <source>
        <dbReference type="EMBL" id="GEK19066.1"/>
    </source>
</evidence>
<dbReference type="AlphaFoldDB" id="A0A510UX18"/>
<dbReference type="Proteomes" id="UP000321386">
    <property type="component" value="Unassembled WGS sequence"/>
</dbReference>
<gene>
    <name evidence="1" type="ORF">CPE01_27990</name>
</gene>
<dbReference type="EMBL" id="BJUA01000017">
    <property type="protein sequence ID" value="GEK19066.1"/>
    <property type="molecule type" value="Genomic_DNA"/>
</dbReference>
<organism evidence="1 2">
    <name type="scientific">Cellulomonas persica</name>
    <dbReference type="NCBI Taxonomy" id="76861"/>
    <lineage>
        <taxon>Bacteria</taxon>
        <taxon>Bacillati</taxon>
        <taxon>Actinomycetota</taxon>
        <taxon>Actinomycetes</taxon>
        <taxon>Micrococcales</taxon>
        <taxon>Cellulomonadaceae</taxon>
        <taxon>Cellulomonas</taxon>
    </lineage>
</organism>
<evidence type="ECO:0000313" key="2">
    <source>
        <dbReference type="Proteomes" id="UP000321386"/>
    </source>
</evidence>